<proteinExistence type="predicted"/>
<dbReference type="EMBL" id="JACLHY010000005">
    <property type="protein sequence ID" value="MBC8767750.1"/>
    <property type="molecule type" value="Genomic_DNA"/>
</dbReference>
<reference evidence="3 4" key="1">
    <citation type="submission" date="2020-08" db="EMBL/GenBank/DDBJ databases">
        <title>Arenibacter gaetbuli sp. nov., isolated from a sand dune.</title>
        <authorList>
            <person name="Park S."/>
            <person name="Yoon J.-H."/>
        </authorList>
    </citation>
    <scope>NUCLEOTIDE SEQUENCE [LARGE SCALE GENOMIC DNA]</scope>
    <source>
        <strain evidence="3 4">BSSL-BM3</strain>
    </source>
</reference>
<name>A0ABR7QKQ3_9FLAO</name>
<evidence type="ECO:0000256" key="1">
    <source>
        <dbReference type="SAM" id="MobiDB-lite"/>
    </source>
</evidence>
<sequence length="126" mass="13404">MKTTFKIITMFMTLLVLGCSSGSDEDETEIDLYGNWFGVYDGDDSGTFGVYIYPDGKVTGSATSTNLQGTFSINGNTATSGKITAVIETTGNGRSFTGQFTSDSGSGTWKSDQEGTSGTWHTTKKE</sequence>
<dbReference type="PROSITE" id="PS51257">
    <property type="entry name" value="PROKAR_LIPOPROTEIN"/>
    <property type="match status" value="1"/>
</dbReference>
<comment type="caution">
    <text evidence="3">The sequence shown here is derived from an EMBL/GenBank/DDBJ whole genome shotgun (WGS) entry which is preliminary data.</text>
</comment>
<dbReference type="RefSeq" id="WP_187582860.1">
    <property type="nucleotide sequence ID" value="NZ_JACLHY010000005.1"/>
</dbReference>
<keyword evidence="4" id="KW-1185">Reference proteome</keyword>
<feature type="signal peptide" evidence="2">
    <location>
        <begin position="1"/>
        <end position="22"/>
    </location>
</feature>
<evidence type="ECO:0000256" key="2">
    <source>
        <dbReference type="SAM" id="SignalP"/>
    </source>
</evidence>
<dbReference type="Proteomes" id="UP000618952">
    <property type="component" value="Unassembled WGS sequence"/>
</dbReference>
<protein>
    <recommendedName>
        <fullName evidence="5">Lipocalin-like domain-containing protein</fullName>
    </recommendedName>
</protein>
<evidence type="ECO:0000313" key="3">
    <source>
        <dbReference type="EMBL" id="MBC8767750.1"/>
    </source>
</evidence>
<feature type="region of interest" description="Disordered" evidence="1">
    <location>
        <begin position="96"/>
        <end position="126"/>
    </location>
</feature>
<evidence type="ECO:0008006" key="5">
    <source>
        <dbReference type="Google" id="ProtNLM"/>
    </source>
</evidence>
<accession>A0ABR7QKQ3</accession>
<gene>
    <name evidence="3" type="ORF">H4O18_07075</name>
</gene>
<keyword evidence="2" id="KW-0732">Signal</keyword>
<evidence type="ECO:0000313" key="4">
    <source>
        <dbReference type="Proteomes" id="UP000618952"/>
    </source>
</evidence>
<feature type="chain" id="PRO_5047170030" description="Lipocalin-like domain-containing protein" evidence="2">
    <location>
        <begin position="23"/>
        <end position="126"/>
    </location>
</feature>
<organism evidence="3 4">
    <name type="scientific">Arenibacter arenosicollis</name>
    <dbReference type="NCBI Taxonomy" id="2762274"/>
    <lineage>
        <taxon>Bacteria</taxon>
        <taxon>Pseudomonadati</taxon>
        <taxon>Bacteroidota</taxon>
        <taxon>Flavobacteriia</taxon>
        <taxon>Flavobacteriales</taxon>
        <taxon>Flavobacteriaceae</taxon>
        <taxon>Arenibacter</taxon>
    </lineage>
</organism>